<evidence type="ECO:0000313" key="8">
    <source>
        <dbReference type="EMBL" id="EFN52056.1"/>
    </source>
</evidence>
<dbReference type="RefSeq" id="XP_005844158.1">
    <property type="nucleotide sequence ID" value="XM_005844096.1"/>
</dbReference>
<dbReference type="PANTHER" id="PTHR15090">
    <property type="entry name" value="SEQUESTOSOME 1-RELATED"/>
    <property type="match status" value="1"/>
</dbReference>
<dbReference type="GO" id="GO:0016235">
    <property type="term" value="C:aggresome"/>
    <property type="evidence" value="ECO:0007669"/>
    <property type="project" value="TreeGrafter"/>
</dbReference>
<dbReference type="AlphaFoldDB" id="E1ZPX6"/>
<dbReference type="GO" id="GO:0005080">
    <property type="term" value="F:protein kinase C binding"/>
    <property type="evidence" value="ECO:0007669"/>
    <property type="project" value="TreeGrafter"/>
</dbReference>
<dbReference type="Proteomes" id="UP000008141">
    <property type="component" value="Unassembled WGS sequence"/>
</dbReference>
<dbReference type="InParanoid" id="E1ZPX6"/>
<evidence type="ECO:0000256" key="5">
    <source>
        <dbReference type="PROSITE-ProRule" id="PRU00228"/>
    </source>
</evidence>
<dbReference type="GO" id="GO:0007032">
    <property type="term" value="P:endosome organization"/>
    <property type="evidence" value="ECO:0007669"/>
    <property type="project" value="TreeGrafter"/>
</dbReference>
<keyword evidence="4" id="KW-0862">Zinc</keyword>
<dbReference type="InterPro" id="IPR000433">
    <property type="entry name" value="Znf_ZZ"/>
</dbReference>
<dbReference type="GeneID" id="17351615"/>
<dbReference type="GO" id="GO:0000423">
    <property type="term" value="P:mitophagy"/>
    <property type="evidence" value="ECO:0007669"/>
    <property type="project" value="TreeGrafter"/>
</dbReference>
<dbReference type="Pfam" id="PF00569">
    <property type="entry name" value="ZZ"/>
    <property type="match status" value="1"/>
</dbReference>
<dbReference type="GO" id="GO:0008270">
    <property type="term" value="F:zinc ion binding"/>
    <property type="evidence" value="ECO:0007669"/>
    <property type="project" value="UniProtKB-KW"/>
</dbReference>
<evidence type="ECO:0000256" key="2">
    <source>
        <dbReference type="ARBA" id="ARBA00022771"/>
    </source>
</evidence>
<evidence type="ECO:0000313" key="9">
    <source>
        <dbReference type="Proteomes" id="UP000008141"/>
    </source>
</evidence>
<keyword evidence="9" id="KW-1185">Reference proteome</keyword>
<accession>E1ZPX6</accession>
<dbReference type="STRING" id="554065.E1ZPX6"/>
<keyword evidence="1" id="KW-0479">Metal-binding</keyword>
<evidence type="ECO:0000256" key="6">
    <source>
        <dbReference type="SAM" id="MobiDB-lite"/>
    </source>
</evidence>
<protein>
    <recommendedName>
        <fullName evidence="7">ZZ-type domain-containing protein</fullName>
    </recommendedName>
</protein>
<dbReference type="GO" id="GO:0070530">
    <property type="term" value="F:K63-linked polyubiquitin modification-dependent protein binding"/>
    <property type="evidence" value="ECO:0007669"/>
    <property type="project" value="TreeGrafter"/>
</dbReference>
<proteinExistence type="predicted"/>
<dbReference type="PANTHER" id="PTHR15090:SF0">
    <property type="entry name" value="SEQUESTOSOME-1"/>
    <property type="match status" value="1"/>
</dbReference>
<dbReference type="KEGG" id="cvr:CHLNCDRAFT_139275"/>
<dbReference type="InterPro" id="IPR052260">
    <property type="entry name" value="Autophagy_Rcpt_SigReg"/>
</dbReference>
<keyword evidence="2 5" id="KW-0863">Zinc-finger</keyword>
<evidence type="ECO:0000259" key="7">
    <source>
        <dbReference type="PROSITE" id="PS50135"/>
    </source>
</evidence>
<evidence type="ECO:0000256" key="4">
    <source>
        <dbReference type="ARBA" id="ARBA00022833"/>
    </source>
</evidence>
<evidence type="ECO:0000256" key="1">
    <source>
        <dbReference type="ARBA" id="ARBA00022723"/>
    </source>
</evidence>
<dbReference type="SMART" id="SM00291">
    <property type="entry name" value="ZnF_ZZ"/>
    <property type="match status" value="1"/>
</dbReference>
<sequence length="441" mass="47557">MGHEMDCPICNSSPRQTLEALEAHANDHFPDSSAGATSACQHCGQAVPECDLDSHALAHQLEQELAGDTAVEDAAAELAWGGGSEDNHIHILQLEELYLDELEGHWAVDCPQNPDKQEAERRVLDPPLPQRITATQQRATPTDMSGGGGLVQLLAACLEQQQKWVGTTECASLLRSFGLRAQIVDFGARTGELVAAGSSSAAMMTRGAVPAHPNVECDGCGQRPILGDRYKSETLPDYDLCAACYAKSSSVAAGPYRRMMPSAVRMPSQQQEEGSASGGSMQDQLLQWVWRYFMAGDDGAQPSSSDTAAHSLQPALAERGPATASVNAKRQRVSPPPRVRLSGKPPLYFQHDGHSRTIVGCERRLVGQQRRAVYTLLILDPGTPGGKLAAALAQRCGWQRMLKRGAHTLRHQQYQLLFVQPGLAAAAEKEALKLVAAVERY</sequence>
<dbReference type="Gene3D" id="3.90.70.130">
    <property type="match status" value="1"/>
</dbReference>
<dbReference type="Pfam" id="PF07910">
    <property type="entry name" value="Peptidase_C78"/>
    <property type="match status" value="1"/>
</dbReference>
<name>E1ZPX6_CHLVA</name>
<reference evidence="8 9" key="1">
    <citation type="journal article" date="2010" name="Plant Cell">
        <title>The Chlorella variabilis NC64A genome reveals adaptation to photosymbiosis, coevolution with viruses, and cryptic sex.</title>
        <authorList>
            <person name="Blanc G."/>
            <person name="Duncan G."/>
            <person name="Agarkova I."/>
            <person name="Borodovsky M."/>
            <person name="Gurnon J."/>
            <person name="Kuo A."/>
            <person name="Lindquist E."/>
            <person name="Lucas S."/>
            <person name="Pangilinan J."/>
            <person name="Polle J."/>
            <person name="Salamov A."/>
            <person name="Terry A."/>
            <person name="Yamada T."/>
            <person name="Dunigan D.D."/>
            <person name="Grigoriev I.V."/>
            <person name="Claverie J.M."/>
            <person name="Van Etten J.L."/>
        </authorList>
    </citation>
    <scope>NUCLEOTIDE SEQUENCE [LARGE SCALE GENOMIC DNA]</scope>
    <source>
        <strain evidence="8 9">NC64A</strain>
    </source>
</reference>
<gene>
    <name evidence="8" type="ORF">CHLNCDRAFT_139275</name>
</gene>
<dbReference type="GO" id="GO:0016787">
    <property type="term" value="F:hydrolase activity"/>
    <property type="evidence" value="ECO:0007669"/>
    <property type="project" value="UniProtKB-KW"/>
</dbReference>
<evidence type="ECO:0000256" key="3">
    <source>
        <dbReference type="ARBA" id="ARBA00022801"/>
    </source>
</evidence>
<dbReference type="PROSITE" id="PS50135">
    <property type="entry name" value="ZF_ZZ_2"/>
    <property type="match status" value="1"/>
</dbReference>
<dbReference type="EMBL" id="GL433858">
    <property type="protein sequence ID" value="EFN52056.1"/>
    <property type="molecule type" value="Genomic_DNA"/>
</dbReference>
<dbReference type="eggNOG" id="KOG4696">
    <property type="taxonomic scope" value="Eukaryota"/>
</dbReference>
<feature type="domain" description="ZZ-type" evidence="7">
    <location>
        <begin position="212"/>
        <end position="264"/>
    </location>
</feature>
<dbReference type="InterPro" id="IPR012462">
    <property type="entry name" value="UFSP1/2_DUB_cat"/>
</dbReference>
<keyword evidence="3" id="KW-0378">Hydrolase</keyword>
<dbReference type="InterPro" id="IPR043145">
    <property type="entry name" value="Znf_ZZ_sf"/>
</dbReference>
<dbReference type="SUPFAM" id="SSF57850">
    <property type="entry name" value="RING/U-box"/>
    <property type="match status" value="1"/>
</dbReference>
<dbReference type="OrthoDB" id="288987at2759"/>
<dbReference type="GO" id="GO:0044753">
    <property type="term" value="C:amphisome"/>
    <property type="evidence" value="ECO:0007669"/>
    <property type="project" value="TreeGrafter"/>
</dbReference>
<feature type="region of interest" description="Disordered" evidence="6">
    <location>
        <begin position="318"/>
        <end position="347"/>
    </location>
</feature>
<organism evidence="9">
    <name type="scientific">Chlorella variabilis</name>
    <name type="common">Green alga</name>
    <dbReference type="NCBI Taxonomy" id="554065"/>
    <lineage>
        <taxon>Eukaryota</taxon>
        <taxon>Viridiplantae</taxon>
        <taxon>Chlorophyta</taxon>
        <taxon>core chlorophytes</taxon>
        <taxon>Trebouxiophyceae</taxon>
        <taxon>Chlorellales</taxon>
        <taxon>Chlorellaceae</taxon>
        <taxon>Chlorella clade</taxon>
        <taxon>Chlorella</taxon>
    </lineage>
</organism>
<dbReference type="GO" id="GO:0035973">
    <property type="term" value="P:aggrephagy"/>
    <property type="evidence" value="ECO:0007669"/>
    <property type="project" value="TreeGrafter"/>
</dbReference>
<dbReference type="Gene3D" id="3.30.60.90">
    <property type="match status" value="1"/>
</dbReference>